<sequence length="57" mass="6463">MGKLFAHSANLQKLQHVKVQELVITGAMIAERNLPLELEQYLNVHIFLSINGFMPCI</sequence>
<name>A0A451A1Q4_9GAMM</name>
<dbReference type="AlphaFoldDB" id="A0A451A1Q4"/>
<evidence type="ECO:0000313" key="1">
    <source>
        <dbReference type="EMBL" id="VFK48205.1"/>
    </source>
</evidence>
<dbReference type="EMBL" id="CAADFW010000038">
    <property type="protein sequence ID" value="VFK59947.1"/>
    <property type="molecule type" value="Genomic_DNA"/>
</dbReference>
<reference evidence="2" key="1">
    <citation type="submission" date="2019-02" db="EMBL/GenBank/DDBJ databases">
        <authorList>
            <person name="Gruber-Vodicka R. H."/>
            <person name="Seah K. B. B."/>
        </authorList>
    </citation>
    <scope>NUCLEOTIDE SEQUENCE</scope>
    <source>
        <strain evidence="1">BECK_BZ125</strain>
        <strain evidence="2">BECK_BZ126</strain>
    </source>
</reference>
<accession>A0A451A1Q4</accession>
<protein>
    <submittedName>
        <fullName evidence="2">Uncharacterized protein</fullName>
    </submittedName>
</protein>
<proteinExistence type="predicted"/>
<organism evidence="2">
    <name type="scientific">Candidatus Kentrum sp. TC</name>
    <dbReference type="NCBI Taxonomy" id="2126339"/>
    <lineage>
        <taxon>Bacteria</taxon>
        <taxon>Pseudomonadati</taxon>
        <taxon>Pseudomonadota</taxon>
        <taxon>Gammaproteobacteria</taxon>
        <taxon>Candidatus Kentrum</taxon>
    </lineage>
</organism>
<dbReference type="EMBL" id="CAADFT010000105">
    <property type="protein sequence ID" value="VFK48205.1"/>
    <property type="molecule type" value="Genomic_DNA"/>
</dbReference>
<evidence type="ECO:0000313" key="2">
    <source>
        <dbReference type="EMBL" id="VFK59947.1"/>
    </source>
</evidence>
<gene>
    <name evidence="1" type="ORF">BECKTC1821E_GA0114239_110516</name>
    <name evidence="2" type="ORF">BECKTC1821F_GA0114240_103837</name>
</gene>